<proteinExistence type="predicted"/>
<comment type="caution">
    <text evidence="1">The sequence shown here is derived from an EMBL/GenBank/DDBJ whole genome shotgun (WGS) entry which is preliminary data.</text>
</comment>
<evidence type="ECO:0000313" key="1">
    <source>
        <dbReference type="EMBL" id="KRX86038.1"/>
    </source>
</evidence>
<name>A0A0V0XDI0_TRIPS</name>
<evidence type="ECO:0000313" key="2">
    <source>
        <dbReference type="Proteomes" id="UP000054815"/>
    </source>
</evidence>
<accession>A0A0V0XDI0</accession>
<dbReference type="AlphaFoldDB" id="A0A0V0XDI0"/>
<organism evidence="1 2">
    <name type="scientific">Trichinella pseudospiralis</name>
    <name type="common">Parasitic roundworm</name>
    <dbReference type="NCBI Taxonomy" id="6337"/>
    <lineage>
        <taxon>Eukaryota</taxon>
        <taxon>Metazoa</taxon>
        <taxon>Ecdysozoa</taxon>
        <taxon>Nematoda</taxon>
        <taxon>Enoplea</taxon>
        <taxon>Dorylaimia</taxon>
        <taxon>Trichinellida</taxon>
        <taxon>Trichinellidae</taxon>
        <taxon>Trichinella</taxon>
    </lineage>
</organism>
<reference evidence="1 2" key="1">
    <citation type="submission" date="2015-01" db="EMBL/GenBank/DDBJ databases">
        <title>Evolution of Trichinella species and genotypes.</title>
        <authorList>
            <person name="Korhonen P.K."/>
            <person name="Edoardo P."/>
            <person name="Giuseppe L.R."/>
            <person name="Gasser R.B."/>
        </authorList>
    </citation>
    <scope>NUCLEOTIDE SEQUENCE [LARGE SCALE GENOMIC DNA]</scope>
    <source>
        <strain evidence="1">ISS141</strain>
    </source>
</reference>
<dbReference type="Proteomes" id="UP000054815">
    <property type="component" value="Unassembled WGS sequence"/>
</dbReference>
<dbReference type="EMBL" id="JYDU01000519">
    <property type="protein sequence ID" value="KRX86038.1"/>
    <property type="molecule type" value="Genomic_DNA"/>
</dbReference>
<feature type="non-terminal residue" evidence="1">
    <location>
        <position position="1"/>
    </location>
</feature>
<gene>
    <name evidence="1" type="ORF">T4E_6890</name>
</gene>
<sequence>LCSPCRSINPLNISFSIDLCQIKLRSTYALRELES</sequence>
<protein>
    <submittedName>
        <fullName evidence="1">Uncharacterized protein</fullName>
    </submittedName>
</protein>